<dbReference type="InterPro" id="IPR036291">
    <property type="entry name" value="NAD(P)-bd_dom_sf"/>
</dbReference>
<comment type="similarity">
    <text evidence="2">Belongs to the NAD(P)-dependent epimerase/dehydratase family.</text>
</comment>
<dbReference type="SUPFAM" id="SSF51735">
    <property type="entry name" value="NAD(P)-binding Rossmann-fold domains"/>
    <property type="match status" value="1"/>
</dbReference>
<name>A0A2R4WMQ3_9HYPH</name>
<organism evidence="4 5">
    <name type="scientific">Methylobacterium currus</name>
    <dbReference type="NCBI Taxonomy" id="2051553"/>
    <lineage>
        <taxon>Bacteria</taxon>
        <taxon>Pseudomonadati</taxon>
        <taxon>Pseudomonadota</taxon>
        <taxon>Alphaproteobacteria</taxon>
        <taxon>Hyphomicrobiales</taxon>
        <taxon>Methylobacteriaceae</taxon>
        <taxon>Methylobacterium</taxon>
    </lineage>
</organism>
<dbReference type="PANTHER" id="PTHR43000">
    <property type="entry name" value="DTDP-D-GLUCOSE 4,6-DEHYDRATASE-RELATED"/>
    <property type="match status" value="1"/>
</dbReference>
<dbReference type="EMBL" id="CP028843">
    <property type="protein sequence ID" value="AWB22806.1"/>
    <property type="molecule type" value="Genomic_DNA"/>
</dbReference>
<feature type="domain" description="NAD-dependent epimerase/dehydratase" evidence="3">
    <location>
        <begin position="24"/>
        <end position="284"/>
    </location>
</feature>
<reference evidence="4 5" key="1">
    <citation type="submission" date="2018-04" db="EMBL/GenBank/DDBJ databases">
        <title>Methylobacterium sp. PR1016A genome.</title>
        <authorList>
            <person name="Park W."/>
        </authorList>
    </citation>
    <scope>NUCLEOTIDE SEQUENCE [LARGE SCALE GENOMIC DNA]</scope>
    <source>
        <strain evidence="4 5">PR1016A</strain>
    </source>
</reference>
<dbReference type="KEGG" id="mee:DA075_19405"/>
<dbReference type="Pfam" id="PF01370">
    <property type="entry name" value="Epimerase"/>
    <property type="match status" value="1"/>
</dbReference>
<dbReference type="AlphaFoldDB" id="A0A2R4WMQ3"/>
<dbReference type="InterPro" id="IPR001509">
    <property type="entry name" value="Epimerase_deHydtase"/>
</dbReference>
<evidence type="ECO:0000259" key="3">
    <source>
        <dbReference type="Pfam" id="PF01370"/>
    </source>
</evidence>
<sequence length="366" mass="38634">MGRDHDPRGRPRRDAAGRPVTDRILITGAQGFLGRYLAADWLAAEPDAVILGLGRSPALPDTFTHVVHWGDAALPAPLPPRLGRALATPRYGYRVINIADGPALARAIREVRPDIVVHLAAALRDDPPDRLVSTNIGGVVSLLGALRESSVVPRKVILGSSGSVYGADPGREPPFSEEACCAPMDPYAATKRAAEDLGRILAEAASLPVVWGRIFNPVGAGQDERHLCGWLGRQIAEAGAGLRPPSVTVGALDTTRDYIDVRDVARALRVLAAHGQPGRAYNVASGRETSGEDVLAMLVGLGGLAAPVDVVRRPARRGDVARSFADVSRLTALGYRPRHSLRDSLTAVLAYYRACVAARVVGAPGG</sequence>
<dbReference type="Proteomes" id="UP000244755">
    <property type="component" value="Chromosome 1"/>
</dbReference>
<evidence type="ECO:0000256" key="1">
    <source>
        <dbReference type="ARBA" id="ARBA00005125"/>
    </source>
</evidence>
<gene>
    <name evidence="4" type="ORF">DA075_19405</name>
</gene>
<evidence type="ECO:0000313" key="4">
    <source>
        <dbReference type="EMBL" id="AWB22806.1"/>
    </source>
</evidence>
<comment type="pathway">
    <text evidence="1">Bacterial outer membrane biogenesis; LPS O-antigen biosynthesis.</text>
</comment>
<dbReference type="Gene3D" id="3.40.50.720">
    <property type="entry name" value="NAD(P)-binding Rossmann-like Domain"/>
    <property type="match status" value="1"/>
</dbReference>
<dbReference type="OrthoDB" id="5295702at2"/>
<dbReference type="Gene3D" id="3.90.25.10">
    <property type="entry name" value="UDP-galactose 4-epimerase, domain 1"/>
    <property type="match status" value="1"/>
</dbReference>
<evidence type="ECO:0000256" key="2">
    <source>
        <dbReference type="ARBA" id="ARBA00007637"/>
    </source>
</evidence>
<protein>
    <submittedName>
        <fullName evidence="4">NAD(P)-dependent oxidoreductase</fullName>
    </submittedName>
</protein>
<evidence type="ECO:0000313" key="5">
    <source>
        <dbReference type="Proteomes" id="UP000244755"/>
    </source>
</evidence>
<proteinExistence type="inferred from homology"/>
<accession>A0A2R4WMQ3</accession>
<keyword evidence="5" id="KW-1185">Reference proteome</keyword>